<accession>A0A166CS04</accession>
<dbReference type="GO" id="GO:0055085">
    <property type="term" value="P:transmembrane transport"/>
    <property type="evidence" value="ECO:0007669"/>
    <property type="project" value="InterPro"/>
</dbReference>
<feature type="domain" description="ABC transmembrane type-1" evidence="8">
    <location>
        <begin position="78"/>
        <end position="265"/>
    </location>
</feature>
<evidence type="ECO:0000256" key="7">
    <source>
        <dbReference type="RuleBase" id="RU363032"/>
    </source>
</evidence>
<evidence type="ECO:0000256" key="4">
    <source>
        <dbReference type="ARBA" id="ARBA00022692"/>
    </source>
</evidence>
<organism evidence="9 10">
    <name type="scientific">Methanobrevibacter cuticularis</name>
    <dbReference type="NCBI Taxonomy" id="47311"/>
    <lineage>
        <taxon>Archaea</taxon>
        <taxon>Methanobacteriati</taxon>
        <taxon>Methanobacteriota</taxon>
        <taxon>Methanomada group</taxon>
        <taxon>Methanobacteria</taxon>
        <taxon>Methanobacteriales</taxon>
        <taxon>Methanobacteriaceae</taxon>
        <taxon>Methanobrevibacter</taxon>
    </lineage>
</organism>
<dbReference type="GO" id="GO:0005886">
    <property type="term" value="C:plasma membrane"/>
    <property type="evidence" value="ECO:0007669"/>
    <property type="project" value="UniProtKB-SubCell"/>
</dbReference>
<dbReference type="PANTHER" id="PTHR30151">
    <property type="entry name" value="ALKANE SULFONATE ABC TRANSPORTER-RELATED, MEMBRANE SUBUNIT"/>
    <property type="match status" value="1"/>
</dbReference>
<evidence type="ECO:0000256" key="2">
    <source>
        <dbReference type="ARBA" id="ARBA00022448"/>
    </source>
</evidence>
<dbReference type="OrthoDB" id="50379at2157"/>
<feature type="transmembrane region" description="Helical" evidence="7">
    <location>
        <begin position="61"/>
        <end position="80"/>
    </location>
</feature>
<comment type="caution">
    <text evidence="9">The sequence shown here is derived from an EMBL/GenBank/DDBJ whole genome shotgun (WGS) entry which is preliminary data.</text>
</comment>
<feature type="transmembrane region" description="Helical" evidence="7">
    <location>
        <begin position="87"/>
        <end position="107"/>
    </location>
</feature>
<protein>
    <submittedName>
        <fullName evidence="9">Bicarbonate transport system permease protein CmpB</fullName>
    </submittedName>
</protein>
<evidence type="ECO:0000256" key="5">
    <source>
        <dbReference type="ARBA" id="ARBA00022989"/>
    </source>
</evidence>
<evidence type="ECO:0000256" key="6">
    <source>
        <dbReference type="ARBA" id="ARBA00023136"/>
    </source>
</evidence>
<gene>
    <name evidence="9" type="primary">cmpB</name>
    <name evidence="9" type="ORF">MBCUT_19290</name>
</gene>
<sequence length="276" mass="31264">MNKKIIKNLKREKETSSIKVFNYIKSYFIKFIAIIIFLVVWEILSIVGIFDSNFISSPSTIILAIWHLIFYGTLIVDTLYTLLRVLIGLFLALLIAIPLGFLLGGFFKEIEHSINPLFRILEQFNPLTLFHLLILVTLINELSTILVIYWAAQWPLLNNTVSGAKNVNPVHIKIAKSANFDKFDIFWKVQLRSALPNIFTGLRLGILFAFLIAFGVEMMGMTTGKGLGYFILLSQMNGEVSFIWAGIATMTLLSLTLTLLLTKIEKSLVKEKQSIN</sequence>
<dbReference type="AlphaFoldDB" id="A0A166CS04"/>
<dbReference type="PANTHER" id="PTHR30151:SF0">
    <property type="entry name" value="ABC TRANSPORTER PERMEASE PROTEIN MJ0413-RELATED"/>
    <property type="match status" value="1"/>
</dbReference>
<keyword evidence="5 7" id="KW-1133">Transmembrane helix</keyword>
<dbReference type="SUPFAM" id="SSF161098">
    <property type="entry name" value="MetI-like"/>
    <property type="match status" value="1"/>
</dbReference>
<dbReference type="Gene3D" id="1.10.3720.10">
    <property type="entry name" value="MetI-like"/>
    <property type="match status" value="1"/>
</dbReference>
<dbReference type="CDD" id="cd06261">
    <property type="entry name" value="TM_PBP2"/>
    <property type="match status" value="1"/>
</dbReference>
<dbReference type="InterPro" id="IPR000515">
    <property type="entry name" value="MetI-like"/>
</dbReference>
<feature type="transmembrane region" description="Helical" evidence="7">
    <location>
        <begin position="127"/>
        <end position="152"/>
    </location>
</feature>
<keyword evidence="10" id="KW-1185">Reference proteome</keyword>
<proteinExistence type="inferred from homology"/>
<dbReference type="STRING" id="47311.MBCUT_19290"/>
<dbReference type="Pfam" id="PF00528">
    <property type="entry name" value="BPD_transp_1"/>
    <property type="match status" value="1"/>
</dbReference>
<reference evidence="9 10" key="1">
    <citation type="submission" date="2016-04" db="EMBL/GenBank/DDBJ databases">
        <title>Genome sequence of Methanobrevibacter cuticularis DSM 11139.</title>
        <authorList>
            <person name="Poehlein A."/>
            <person name="Seedorf H."/>
            <person name="Daniel R."/>
        </authorList>
    </citation>
    <scope>NUCLEOTIDE SEQUENCE [LARGE SCALE GENOMIC DNA]</scope>
    <source>
        <strain evidence="9 10">DSM 11139</strain>
    </source>
</reference>
<keyword evidence="6 7" id="KW-0472">Membrane</keyword>
<dbReference type="EMBL" id="LWMW01000147">
    <property type="protein sequence ID" value="KZX14801.1"/>
    <property type="molecule type" value="Genomic_DNA"/>
</dbReference>
<comment type="similarity">
    <text evidence="7">Belongs to the binding-protein-dependent transport system permease family.</text>
</comment>
<evidence type="ECO:0000313" key="9">
    <source>
        <dbReference type="EMBL" id="KZX14801.1"/>
    </source>
</evidence>
<dbReference type="Proteomes" id="UP000077275">
    <property type="component" value="Unassembled WGS sequence"/>
</dbReference>
<comment type="subcellular location">
    <subcellularLocation>
        <location evidence="1 7">Cell membrane</location>
        <topology evidence="1 7">Multi-pass membrane protein</topology>
    </subcellularLocation>
</comment>
<keyword evidence="4 7" id="KW-0812">Transmembrane</keyword>
<dbReference type="InterPro" id="IPR035906">
    <property type="entry name" value="MetI-like_sf"/>
</dbReference>
<evidence type="ECO:0000313" key="10">
    <source>
        <dbReference type="Proteomes" id="UP000077275"/>
    </source>
</evidence>
<feature type="transmembrane region" description="Helical" evidence="7">
    <location>
        <begin position="202"/>
        <end position="222"/>
    </location>
</feature>
<evidence type="ECO:0000256" key="3">
    <source>
        <dbReference type="ARBA" id="ARBA00022475"/>
    </source>
</evidence>
<feature type="transmembrane region" description="Helical" evidence="7">
    <location>
        <begin position="27"/>
        <end position="49"/>
    </location>
</feature>
<evidence type="ECO:0000259" key="8">
    <source>
        <dbReference type="PROSITE" id="PS50928"/>
    </source>
</evidence>
<dbReference type="RefSeq" id="WP_067260452.1">
    <property type="nucleotide sequence ID" value="NZ_LWMW01000147.1"/>
</dbReference>
<keyword evidence="3" id="KW-1003">Cell membrane</keyword>
<evidence type="ECO:0000256" key="1">
    <source>
        <dbReference type="ARBA" id="ARBA00004651"/>
    </source>
</evidence>
<dbReference type="PATRIC" id="fig|47311.3.peg.2100"/>
<name>A0A166CS04_9EURY</name>
<dbReference type="PROSITE" id="PS50928">
    <property type="entry name" value="ABC_TM1"/>
    <property type="match status" value="1"/>
</dbReference>
<feature type="transmembrane region" description="Helical" evidence="7">
    <location>
        <begin position="242"/>
        <end position="262"/>
    </location>
</feature>
<keyword evidence="2 7" id="KW-0813">Transport</keyword>